<dbReference type="AlphaFoldDB" id="A0A4Q7DFB8"/>
<dbReference type="Gene3D" id="3.30.460.10">
    <property type="entry name" value="Beta Polymerase, domain 2"/>
    <property type="match status" value="1"/>
</dbReference>
<reference evidence="1 2" key="1">
    <citation type="submission" date="2018-10" db="EMBL/GenBank/DDBJ databases">
        <title>An updated phylogeny of the Alphaproteobacteria reveals that the parasitic Rickettsiales and Holosporales have independent origins.</title>
        <authorList>
            <person name="Munoz-Gomez S.A."/>
            <person name="Hess S."/>
            <person name="Burger G."/>
            <person name="Lang B.F."/>
            <person name="Susko E."/>
            <person name="Slamovits C.H."/>
            <person name="Roger A.J."/>
        </authorList>
    </citation>
    <scope>NUCLEOTIDE SEQUENCE [LARGE SCALE GENOMIC DNA]</scope>
    <source>
        <strain evidence="1">HOLO01</strain>
    </source>
</reference>
<comment type="caution">
    <text evidence="1">The sequence shown here is derived from an EMBL/GenBank/DDBJ whole genome shotgun (WGS) entry which is preliminary data.</text>
</comment>
<evidence type="ECO:0000313" key="2">
    <source>
        <dbReference type="Proteomes" id="UP000293550"/>
    </source>
</evidence>
<dbReference type="InterPro" id="IPR043519">
    <property type="entry name" value="NT_sf"/>
</dbReference>
<organism evidence="1 2">
    <name type="scientific">Candidatus Finniella inopinata</name>
    <dbReference type="NCBI Taxonomy" id="1696036"/>
    <lineage>
        <taxon>Bacteria</taxon>
        <taxon>Pseudomonadati</taxon>
        <taxon>Pseudomonadota</taxon>
        <taxon>Alphaproteobacteria</taxon>
        <taxon>Holosporales</taxon>
        <taxon>Candidatus Paracaedibacteraceae</taxon>
        <taxon>Candidatus Finniella</taxon>
    </lineage>
</organism>
<dbReference type="EMBL" id="SCFB01000015">
    <property type="protein sequence ID" value="RZI45332.1"/>
    <property type="molecule type" value="Genomic_DNA"/>
</dbReference>
<dbReference type="GO" id="GO:0016740">
    <property type="term" value="F:transferase activity"/>
    <property type="evidence" value="ECO:0007669"/>
    <property type="project" value="UniProtKB-KW"/>
</dbReference>
<gene>
    <name evidence="1" type="ORF">EQU50_07315</name>
</gene>
<dbReference type="Proteomes" id="UP000293550">
    <property type="component" value="Unassembled WGS sequence"/>
</dbReference>
<proteinExistence type="predicted"/>
<sequence>MKKVRLSDHDLKALENLFLKHFLLEDELWLFGSRTDLTKKGGDIDLCIETHAKTVDEAIKRKTDFV</sequence>
<dbReference type="RefSeq" id="WP_130154472.1">
    <property type="nucleotide sequence ID" value="NZ_SCFB01000015.1"/>
</dbReference>
<evidence type="ECO:0000313" key="1">
    <source>
        <dbReference type="EMBL" id="RZI45332.1"/>
    </source>
</evidence>
<protein>
    <submittedName>
        <fullName evidence="1">Nucleotidyltransferase domain-containing protein</fullName>
    </submittedName>
</protein>
<accession>A0A4Q7DFB8</accession>
<keyword evidence="1" id="KW-0808">Transferase</keyword>
<dbReference type="OrthoDB" id="14556at2"/>
<name>A0A4Q7DFB8_9PROT</name>
<keyword evidence="2" id="KW-1185">Reference proteome</keyword>